<dbReference type="AlphaFoldDB" id="A0A226DGE7"/>
<evidence type="ECO:0000313" key="2">
    <source>
        <dbReference type="EMBL" id="OXA43671.1"/>
    </source>
</evidence>
<evidence type="ECO:0000313" key="3">
    <source>
        <dbReference type="Proteomes" id="UP000198287"/>
    </source>
</evidence>
<gene>
    <name evidence="2" type="ORF">Fcan01_21478</name>
</gene>
<dbReference type="EMBL" id="LNIX01000021">
    <property type="protein sequence ID" value="OXA43671.1"/>
    <property type="molecule type" value="Genomic_DNA"/>
</dbReference>
<sequence length="361" mass="41427">MMKSSKFSGQPKRPPWKPWGGPIHLGNKTLSYENNGVHNSDFEVQPAKSSSFRHQRRVTFENFSHVPRPILLKQQEEKHYEDNIKSRNLGVSHQLLHQFKPKGPRKVILPEKKLISETHSSFRIPGKEKSIPIRHSGYKTIIDMTASTSSSNNANKLLYERDPAQRGEVMHSLDADAVAKIHDMKSQILAGNYVSMTDITALKMKLGRYQEGVFEKPDPLLSSGIPQNIRKRRRIVARKPIFCEKGIVHVPTPHTTQPEINTFGTPADLRISLSNSDTNPEFNGRRRFYFDFTGFLDDDIKLYLEGSRRLVIRGERPERSEKPALKVTDFIDLPRDLPVDNLRIVRDLFGTLIIEEAWKFL</sequence>
<keyword evidence="3" id="KW-1185">Reference proteome</keyword>
<organism evidence="2 3">
    <name type="scientific">Folsomia candida</name>
    <name type="common">Springtail</name>
    <dbReference type="NCBI Taxonomy" id="158441"/>
    <lineage>
        <taxon>Eukaryota</taxon>
        <taxon>Metazoa</taxon>
        <taxon>Ecdysozoa</taxon>
        <taxon>Arthropoda</taxon>
        <taxon>Hexapoda</taxon>
        <taxon>Collembola</taxon>
        <taxon>Entomobryomorpha</taxon>
        <taxon>Isotomoidea</taxon>
        <taxon>Isotomidae</taxon>
        <taxon>Proisotominae</taxon>
        <taxon>Folsomia</taxon>
    </lineage>
</organism>
<feature type="region of interest" description="Disordered" evidence="1">
    <location>
        <begin position="1"/>
        <end position="21"/>
    </location>
</feature>
<accession>A0A226DGE7</accession>
<name>A0A226DGE7_FOLCA</name>
<proteinExistence type="predicted"/>
<reference evidence="2 3" key="1">
    <citation type="submission" date="2015-12" db="EMBL/GenBank/DDBJ databases">
        <title>The genome of Folsomia candida.</title>
        <authorList>
            <person name="Faddeeva A."/>
            <person name="Derks M.F."/>
            <person name="Anvar Y."/>
            <person name="Smit S."/>
            <person name="Van Straalen N."/>
            <person name="Roelofs D."/>
        </authorList>
    </citation>
    <scope>NUCLEOTIDE SEQUENCE [LARGE SCALE GENOMIC DNA]</scope>
    <source>
        <strain evidence="2 3">VU population</strain>
        <tissue evidence="2">Whole body</tissue>
    </source>
</reference>
<evidence type="ECO:0000256" key="1">
    <source>
        <dbReference type="SAM" id="MobiDB-lite"/>
    </source>
</evidence>
<dbReference type="Proteomes" id="UP000198287">
    <property type="component" value="Unassembled WGS sequence"/>
</dbReference>
<comment type="caution">
    <text evidence="2">The sequence shown here is derived from an EMBL/GenBank/DDBJ whole genome shotgun (WGS) entry which is preliminary data.</text>
</comment>
<protein>
    <submittedName>
        <fullName evidence="2">Uncharacterized protein</fullName>
    </submittedName>
</protein>